<dbReference type="AlphaFoldDB" id="A0AAD8Y414"/>
<dbReference type="Pfam" id="PF00004">
    <property type="entry name" value="AAA"/>
    <property type="match status" value="1"/>
</dbReference>
<keyword evidence="2" id="KW-0132">Cell division</keyword>
<dbReference type="PANTHER" id="PTHR10763:SF26">
    <property type="entry name" value="CELL DIVISION CONTROL PROTEIN 6 HOMOLOG"/>
    <property type="match status" value="1"/>
</dbReference>
<dbReference type="InterPro" id="IPR050311">
    <property type="entry name" value="ORC1/CDC6"/>
</dbReference>
<proteinExistence type="predicted"/>
<dbReference type="Gene3D" id="1.10.8.60">
    <property type="match status" value="1"/>
</dbReference>
<dbReference type="GO" id="GO:0005634">
    <property type="term" value="C:nucleus"/>
    <property type="evidence" value="ECO:0007669"/>
    <property type="project" value="TreeGrafter"/>
</dbReference>
<evidence type="ECO:0000259" key="1">
    <source>
        <dbReference type="Pfam" id="PF00004"/>
    </source>
</evidence>
<protein>
    <submittedName>
        <fullName evidence="2">Cell division control protein 6</fullName>
    </submittedName>
</protein>
<dbReference type="SUPFAM" id="SSF52540">
    <property type="entry name" value="P-loop containing nucleoside triphosphate hydrolases"/>
    <property type="match status" value="1"/>
</dbReference>
<reference evidence="2" key="1">
    <citation type="submission" date="2023-06" db="EMBL/GenBank/DDBJ databases">
        <title>Survivors Of The Sea: Transcriptome response of Skeletonema marinoi to long-term dormancy.</title>
        <authorList>
            <person name="Pinder M.I.M."/>
            <person name="Kourtchenko O."/>
            <person name="Robertson E.K."/>
            <person name="Larsson T."/>
            <person name="Maumus F."/>
            <person name="Osuna-Cruz C.M."/>
            <person name="Vancaester E."/>
            <person name="Stenow R."/>
            <person name="Vandepoele K."/>
            <person name="Ploug H."/>
            <person name="Bruchert V."/>
            <person name="Godhe A."/>
            <person name="Topel M."/>
        </authorList>
    </citation>
    <scope>NUCLEOTIDE SEQUENCE</scope>
    <source>
        <strain evidence="2">R05AC</strain>
    </source>
</reference>
<dbReference type="GO" id="GO:0033314">
    <property type="term" value="P:mitotic DNA replication checkpoint signaling"/>
    <property type="evidence" value="ECO:0007669"/>
    <property type="project" value="TreeGrafter"/>
</dbReference>
<dbReference type="GO" id="GO:0051301">
    <property type="term" value="P:cell division"/>
    <property type="evidence" value="ECO:0007669"/>
    <property type="project" value="UniProtKB-KW"/>
</dbReference>
<accession>A0AAD8Y414</accession>
<evidence type="ECO:0000313" key="2">
    <source>
        <dbReference type="EMBL" id="KAK1738664.1"/>
    </source>
</evidence>
<dbReference type="GO" id="GO:0016887">
    <property type="term" value="F:ATP hydrolysis activity"/>
    <property type="evidence" value="ECO:0007669"/>
    <property type="project" value="InterPro"/>
</dbReference>
<evidence type="ECO:0000313" key="3">
    <source>
        <dbReference type="Proteomes" id="UP001224775"/>
    </source>
</evidence>
<dbReference type="PANTHER" id="PTHR10763">
    <property type="entry name" value="CELL DIVISION CONTROL PROTEIN 6-RELATED"/>
    <property type="match status" value="1"/>
</dbReference>
<dbReference type="InterPro" id="IPR003959">
    <property type="entry name" value="ATPase_AAA_core"/>
</dbReference>
<dbReference type="Proteomes" id="UP001224775">
    <property type="component" value="Unassembled WGS sequence"/>
</dbReference>
<dbReference type="GO" id="GO:0006270">
    <property type="term" value="P:DNA replication initiation"/>
    <property type="evidence" value="ECO:0007669"/>
    <property type="project" value="TreeGrafter"/>
</dbReference>
<comment type="caution">
    <text evidence="2">The sequence shown here is derived from an EMBL/GenBank/DDBJ whole genome shotgun (WGS) entry which is preliminary data.</text>
</comment>
<dbReference type="GO" id="GO:0003688">
    <property type="term" value="F:DNA replication origin binding"/>
    <property type="evidence" value="ECO:0007669"/>
    <property type="project" value="TreeGrafter"/>
</dbReference>
<sequence>MASHAAMSIDAIKKEMFKSMAKKLEIEKNSSPTVFLNQFRKKGMILVVDEIDMLFKNQGGSAEEWFSTLIEWCEDKELPFSMIGISNSVNDINATTIRELSNTPHELVFPTYNEEDLLAILEKRIGKKIVDTKALQLIAKRVAASTGDARKALEITSNAVDKALDACTEKWLEEVEADSYPLVKMPQMMRAIREGMPTRHEEIIRGLPQAAKVILCIAVSLGKVWGPTAAVSIATLKKYACQATQHAMLDEASLGQITNLVEMLMDSGLLTTDHDGCFNFNANDHSSRLHIGVQLDDVEIALEKSLLEESSFYRSLVDYVKRECPRPEYQ</sequence>
<dbReference type="Gene3D" id="3.40.50.300">
    <property type="entry name" value="P-loop containing nucleotide triphosphate hydrolases"/>
    <property type="match status" value="1"/>
</dbReference>
<dbReference type="EMBL" id="JATAAI010000020">
    <property type="protein sequence ID" value="KAK1738664.1"/>
    <property type="molecule type" value="Genomic_DNA"/>
</dbReference>
<feature type="domain" description="ATPase AAA-type core" evidence="1">
    <location>
        <begin position="27"/>
        <end position="98"/>
    </location>
</feature>
<organism evidence="2 3">
    <name type="scientific">Skeletonema marinoi</name>
    <dbReference type="NCBI Taxonomy" id="267567"/>
    <lineage>
        <taxon>Eukaryota</taxon>
        <taxon>Sar</taxon>
        <taxon>Stramenopiles</taxon>
        <taxon>Ochrophyta</taxon>
        <taxon>Bacillariophyta</taxon>
        <taxon>Coscinodiscophyceae</taxon>
        <taxon>Thalassiosirophycidae</taxon>
        <taxon>Thalassiosirales</taxon>
        <taxon>Skeletonemataceae</taxon>
        <taxon>Skeletonema</taxon>
        <taxon>Skeletonema marinoi-dohrnii complex</taxon>
    </lineage>
</organism>
<dbReference type="GO" id="GO:0005524">
    <property type="term" value="F:ATP binding"/>
    <property type="evidence" value="ECO:0007669"/>
    <property type="project" value="InterPro"/>
</dbReference>
<keyword evidence="3" id="KW-1185">Reference proteome</keyword>
<dbReference type="InterPro" id="IPR027417">
    <property type="entry name" value="P-loop_NTPase"/>
</dbReference>
<keyword evidence="2" id="KW-0131">Cell cycle</keyword>
<gene>
    <name evidence="2" type="ORF">QTG54_010694</name>
</gene>
<name>A0AAD8Y414_9STRA</name>